<protein>
    <submittedName>
        <fullName evidence="2">Uncharacterized protein</fullName>
    </submittedName>
</protein>
<keyword evidence="3" id="KW-1185">Reference proteome</keyword>
<organism evidence="2 3">
    <name type="scientific">Caligus rogercresseyi</name>
    <name type="common">Sea louse</name>
    <dbReference type="NCBI Taxonomy" id="217165"/>
    <lineage>
        <taxon>Eukaryota</taxon>
        <taxon>Metazoa</taxon>
        <taxon>Ecdysozoa</taxon>
        <taxon>Arthropoda</taxon>
        <taxon>Crustacea</taxon>
        <taxon>Multicrustacea</taxon>
        <taxon>Hexanauplia</taxon>
        <taxon>Copepoda</taxon>
        <taxon>Siphonostomatoida</taxon>
        <taxon>Caligidae</taxon>
        <taxon>Caligus</taxon>
    </lineage>
</organism>
<dbReference type="AlphaFoldDB" id="A0A7T8GZE4"/>
<evidence type="ECO:0000256" key="1">
    <source>
        <dbReference type="SAM" id="MobiDB-lite"/>
    </source>
</evidence>
<evidence type="ECO:0000313" key="3">
    <source>
        <dbReference type="Proteomes" id="UP000595437"/>
    </source>
</evidence>
<evidence type="ECO:0000313" key="2">
    <source>
        <dbReference type="EMBL" id="QQP40296.1"/>
    </source>
</evidence>
<reference evidence="3" key="1">
    <citation type="submission" date="2021-01" db="EMBL/GenBank/DDBJ databases">
        <title>Caligus Genome Assembly.</title>
        <authorList>
            <person name="Gallardo-Escarate C."/>
        </authorList>
    </citation>
    <scope>NUCLEOTIDE SEQUENCE [LARGE SCALE GENOMIC DNA]</scope>
</reference>
<sequence>DIYAKVDDMTYYPVSSMMMSGREGALPGALHYNTSSATNKSSSTTSSSSASASSGPPQSVSGSKTLSSHYNSGTNRPGTLHSPLERYIDHKKYIYRLVN</sequence>
<feature type="region of interest" description="Disordered" evidence="1">
    <location>
        <begin position="25"/>
        <end position="83"/>
    </location>
</feature>
<feature type="non-terminal residue" evidence="2">
    <location>
        <position position="1"/>
    </location>
</feature>
<feature type="compositionally biased region" description="Low complexity" evidence="1">
    <location>
        <begin position="33"/>
        <end position="64"/>
    </location>
</feature>
<proteinExistence type="predicted"/>
<dbReference type="Proteomes" id="UP000595437">
    <property type="component" value="Chromosome 9"/>
</dbReference>
<gene>
    <name evidence="2" type="ORF">FKW44_014292</name>
</gene>
<feature type="compositionally biased region" description="Polar residues" evidence="1">
    <location>
        <begin position="65"/>
        <end position="77"/>
    </location>
</feature>
<dbReference type="EMBL" id="CP045898">
    <property type="protein sequence ID" value="QQP40296.1"/>
    <property type="molecule type" value="Genomic_DNA"/>
</dbReference>
<accession>A0A7T8GZE4</accession>
<name>A0A7T8GZE4_CALRO</name>